<feature type="domain" description="Gamma tubulin complex component C-terminal" evidence="6">
    <location>
        <begin position="334"/>
        <end position="628"/>
    </location>
</feature>
<proteinExistence type="inferred from homology"/>
<feature type="domain" description="Gamma tubulin complex component protein N-terminal" evidence="7">
    <location>
        <begin position="35"/>
        <end position="292"/>
    </location>
</feature>
<gene>
    <name evidence="8" type="ORF">O3M35_010263</name>
</gene>
<comment type="similarity">
    <text evidence="2">Belongs to the TUBGCP family.</text>
</comment>
<evidence type="ECO:0000256" key="1">
    <source>
        <dbReference type="ARBA" id="ARBA00004245"/>
    </source>
</evidence>
<dbReference type="Proteomes" id="UP001461498">
    <property type="component" value="Unassembled WGS sequence"/>
</dbReference>
<dbReference type="Gene3D" id="1.20.120.1900">
    <property type="entry name" value="Gamma-tubulin complex, C-terminal domain"/>
    <property type="match status" value="1"/>
</dbReference>
<comment type="subcellular location">
    <subcellularLocation>
        <location evidence="1">Cytoplasm</location>
        <location evidence="1">Cytoskeleton</location>
    </subcellularLocation>
</comment>
<keyword evidence="9" id="KW-1185">Reference proteome</keyword>
<evidence type="ECO:0000256" key="3">
    <source>
        <dbReference type="ARBA" id="ARBA00022490"/>
    </source>
</evidence>
<evidence type="ECO:0000313" key="8">
    <source>
        <dbReference type="EMBL" id="KAK9503776.1"/>
    </source>
</evidence>
<dbReference type="AlphaFoldDB" id="A0AAW1CZ97"/>
<dbReference type="EMBL" id="JAPXFL010000007">
    <property type="protein sequence ID" value="KAK9503776.1"/>
    <property type="molecule type" value="Genomic_DNA"/>
</dbReference>
<dbReference type="PANTHER" id="PTHR19302:SF14">
    <property type="entry name" value="GAMMA-TUBULIN COMPLEX COMPONENT 3"/>
    <property type="match status" value="1"/>
</dbReference>
<name>A0AAW1CZ97_9HEMI</name>
<comment type="caution">
    <text evidence="8">The sequence shown here is derived from an EMBL/GenBank/DDBJ whole genome shotgun (WGS) entry which is preliminary data.</text>
</comment>
<dbReference type="GO" id="GO:0000278">
    <property type="term" value="P:mitotic cell cycle"/>
    <property type="evidence" value="ECO:0007669"/>
    <property type="project" value="TreeGrafter"/>
</dbReference>
<dbReference type="GO" id="GO:0043015">
    <property type="term" value="F:gamma-tubulin binding"/>
    <property type="evidence" value="ECO:0007669"/>
    <property type="project" value="InterPro"/>
</dbReference>
<keyword evidence="5" id="KW-0206">Cytoskeleton</keyword>
<sequence length="631" mass="74714">MHETSRVCRSVNVQARTVITPRSITSKTSRDYNILKEVLSCCRGLESDLIKYEDPGYIVPTDVFLESSQIINQLLELAYLYRSAKHLIAKQQNCMVAEALIEVIQKQLAEYEKKIANLWSSSKSNYNDSKNTALKKALPWARESMIILQFIVTILNLTQHLSGGAILNPLLKYVNHGNKKLNAIFKTFFDGASKPLYSMIKFWIFKGVINDPKNEFFIFENKELFGRSRWHYQFILRVELVPNKFNLSQAKLIVETGKCVYFLKQYWSHWSENENYLNKMEQMKTSFDTLIGEEQHNHCNYGENVIMSEIRKVHLLNTQYVLKILTEDHNLLNFFSNLHQYILLGQGDIARRFMEAIQLERHKYDRLDVTVDPLLRNILHNMAEGYSKKCDWMSNIHVHINNSLASEETIFEAFSLRYSIQGPLKMIFQAYEKDYHLLFIFLWRKTCMQYKLSSITRELFCLKKYDECKSGFDMITKELYFLKYQMTNFMFHLEYYIVHEVIEKEWYYFLNSFNECKTIDDVVTAHEKMLKRIFMGTLMDNKHKRLNIQIKVIYDLIEEFQNLTSTVTSIENKEEIDELTKFRLKAKISVLSSNYLRSVKCFKRLLTMCHHIDSLSAVYDRIDFNKYYTTA</sequence>
<evidence type="ECO:0000256" key="4">
    <source>
        <dbReference type="ARBA" id="ARBA00022701"/>
    </source>
</evidence>
<dbReference type="InterPro" id="IPR042241">
    <property type="entry name" value="GCP_C_sf"/>
</dbReference>
<protein>
    <recommendedName>
        <fullName evidence="10">Gamma-tubulin complex component</fullName>
    </recommendedName>
</protein>
<evidence type="ECO:0000259" key="6">
    <source>
        <dbReference type="Pfam" id="PF04130"/>
    </source>
</evidence>
<dbReference type="GO" id="GO:0031122">
    <property type="term" value="P:cytoplasmic microtubule organization"/>
    <property type="evidence" value="ECO:0007669"/>
    <property type="project" value="TreeGrafter"/>
</dbReference>
<dbReference type="GO" id="GO:0005874">
    <property type="term" value="C:microtubule"/>
    <property type="evidence" value="ECO:0007669"/>
    <property type="project" value="UniProtKB-KW"/>
</dbReference>
<evidence type="ECO:0000259" key="7">
    <source>
        <dbReference type="Pfam" id="PF17681"/>
    </source>
</evidence>
<dbReference type="GO" id="GO:0051321">
    <property type="term" value="P:meiotic cell cycle"/>
    <property type="evidence" value="ECO:0007669"/>
    <property type="project" value="TreeGrafter"/>
</dbReference>
<organism evidence="8 9">
    <name type="scientific">Rhynocoris fuscipes</name>
    <dbReference type="NCBI Taxonomy" id="488301"/>
    <lineage>
        <taxon>Eukaryota</taxon>
        <taxon>Metazoa</taxon>
        <taxon>Ecdysozoa</taxon>
        <taxon>Arthropoda</taxon>
        <taxon>Hexapoda</taxon>
        <taxon>Insecta</taxon>
        <taxon>Pterygota</taxon>
        <taxon>Neoptera</taxon>
        <taxon>Paraneoptera</taxon>
        <taxon>Hemiptera</taxon>
        <taxon>Heteroptera</taxon>
        <taxon>Panheteroptera</taxon>
        <taxon>Cimicomorpha</taxon>
        <taxon>Reduviidae</taxon>
        <taxon>Harpactorinae</taxon>
        <taxon>Harpactorini</taxon>
        <taxon>Rhynocoris</taxon>
    </lineage>
</organism>
<accession>A0AAW1CZ97</accession>
<dbReference type="GO" id="GO:0051225">
    <property type="term" value="P:spindle assembly"/>
    <property type="evidence" value="ECO:0007669"/>
    <property type="project" value="TreeGrafter"/>
</dbReference>
<dbReference type="PANTHER" id="PTHR19302">
    <property type="entry name" value="GAMMA TUBULIN COMPLEX PROTEIN"/>
    <property type="match status" value="1"/>
</dbReference>
<dbReference type="Pfam" id="PF04130">
    <property type="entry name" value="GCP_C_terminal"/>
    <property type="match status" value="1"/>
</dbReference>
<dbReference type="Pfam" id="PF17681">
    <property type="entry name" value="GCP_N_terminal"/>
    <property type="match status" value="1"/>
</dbReference>
<dbReference type="InterPro" id="IPR040457">
    <property type="entry name" value="GCP_C"/>
</dbReference>
<reference evidence="8 9" key="1">
    <citation type="submission" date="2022-12" db="EMBL/GenBank/DDBJ databases">
        <title>Chromosome-level genome assembly of true bugs.</title>
        <authorList>
            <person name="Ma L."/>
            <person name="Li H."/>
        </authorList>
    </citation>
    <scope>NUCLEOTIDE SEQUENCE [LARGE SCALE GENOMIC DNA]</scope>
    <source>
        <strain evidence="8">Lab_2022b</strain>
    </source>
</reference>
<evidence type="ECO:0000313" key="9">
    <source>
        <dbReference type="Proteomes" id="UP001461498"/>
    </source>
</evidence>
<dbReference type="GO" id="GO:0000930">
    <property type="term" value="C:gamma-tubulin complex"/>
    <property type="evidence" value="ECO:0007669"/>
    <property type="project" value="TreeGrafter"/>
</dbReference>
<evidence type="ECO:0000256" key="2">
    <source>
        <dbReference type="ARBA" id="ARBA00010337"/>
    </source>
</evidence>
<dbReference type="GO" id="GO:0000922">
    <property type="term" value="C:spindle pole"/>
    <property type="evidence" value="ECO:0007669"/>
    <property type="project" value="InterPro"/>
</dbReference>
<keyword evidence="4" id="KW-0493">Microtubule</keyword>
<dbReference type="InterPro" id="IPR007259">
    <property type="entry name" value="GCP"/>
</dbReference>
<evidence type="ECO:0000256" key="5">
    <source>
        <dbReference type="ARBA" id="ARBA00023212"/>
    </source>
</evidence>
<evidence type="ECO:0008006" key="10">
    <source>
        <dbReference type="Google" id="ProtNLM"/>
    </source>
</evidence>
<dbReference type="GO" id="GO:0007020">
    <property type="term" value="P:microtubule nucleation"/>
    <property type="evidence" value="ECO:0007669"/>
    <property type="project" value="InterPro"/>
</dbReference>
<keyword evidence="3" id="KW-0963">Cytoplasm</keyword>
<dbReference type="InterPro" id="IPR041470">
    <property type="entry name" value="GCP_N"/>
</dbReference>
<dbReference type="GO" id="GO:0051011">
    <property type="term" value="F:microtubule minus-end binding"/>
    <property type="evidence" value="ECO:0007669"/>
    <property type="project" value="TreeGrafter"/>
</dbReference>